<keyword evidence="1" id="KW-1133">Transmembrane helix</keyword>
<feature type="non-terminal residue" evidence="2">
    <location>
        <position position="59"/>
    </location>
</feature>
<protein>
    <submittedName>
        <fullName evidence="2">Cytochrome c-type biogenesis protein CcdA</fullName>
    </submittedName>
</protein>
<evidence type="ECO:0000313" key="2">
    <source>
        <dbReference type="EMBL" id="ELY64003.1"/>
    </source>
</evidence>
<sequence>MLETPGLVAVFAAGVLTALTPCCLPMIPPLLAGSSGHRFRPVAIVTGSIASFTALGIVT</sequence>
<proteinExistence type="predicted"/>
<reference evidence="2 3" key="1">
    <citation type="journal article" date="2014" name="PLoS Genet.">
        <title>Phylogenetically driven sequencing of extremely halophilic archaea reveals strategies for static and dynamic osmo-response.</title>
        <authorList>
            <person name="Becker E.A."/>
            <person name="Seitzer P.M."/>
            <person name="Tritt A."/>
            <person name="Larsen D."/>
            <person name="Krusor M."/>
            <person name="Yao A.I."/>
            <person name="Wu D."/>
            <person name="Madern D."/>
            <person name="Eisen J.A."/>
            <person name="Darling A.E."/>
            <person name="Facciotti M.T."/>
        </authorList>
    </citation>
    <scope>NUCLEOTIDE SEQUENCE [LARGE SCALE GENOMIC DNA]</scope>
    <source>
        <strain evidence="2 3">DSM 18795</strain>
    </source>
</reference>
<dbReference type="STRING" id="1227498.C492_05767"/>
<dbReference type="EMBL" id="AOIA01000034">
    <property type="protein sequence ID" value="ELY64003.1"/>
    <property type="molecule type" value="Genomic_DNA"/>
</dbReference>
<gene>
    <name evidence="2" type="ORF">C492_05767</name>
</gene>
<evidence type="ECO:0000313" key="3">
    <source>
        <dbReference type="Proteomes" id="UP000011531"/>
    </source>
</evidence>
<name>L9XTT4_9EURY</name>
<dbReference type="AlphaFoldDB" id="L9XTT4"/>
<keyword evidence="1" id="KW-0472">Membrane</keyword>
<comment type="caution">
    <text evidence="2">The sequence shown here is derived from an EMBL/GenBank/DDBJ whole genome shotgun (WGS) entry which is preliminary data.</text>
</comment>
<evidence type="ECO:0000256" key="1">
    <source>
        <dbReference type="SAM" id="Phobius"/>
    </source>
</evidence>
<feature type="transmembrane region" description="Helical" evidence="1">
    <location>
        <begin position="39"/>
        <end position="58"/>
    </location>
</feature>
<organism evidence="2 3">
    <name type="scientific">Natronococcus jeotgali DSM 18795</name>
    <dbReference type="NCBI Taxonomy" id="1227498"/>
    <lineage>
        <taxon>Archaea</taxon>
        <taxon>Methanobacteriati</taxon>
        <taxon>Methanobacteriota</taxon>
        <taxon>Stenosarchaea group</taxon>
        <taxon>Halobacteria</taxon>
        <taxon>Halobacteriales</taxon>
        <taxon>Natrialbaceae</taxon>
        <taxon>Natronococcus</taxon>
    </lineage>
</organism>
<feature type="transmembrane region" description="Helical" evidence="1">
    <location>
        <begin position="6"/>
        <end position="27"/>
    </location>
</feature>
<dbReference type="Proteomes" id="UP000011531">
    <property type="component" value="Unassembled WGS sequence"/>
</dbReference>
<keyword evidence="3" id="KW-1185">Reference proteome</keyword>
<keyword evidence="1" id="KW-0812">Transmembrane</keyword>
<accession>L9XTT4</accession>